<dbReference type="Proteomes" id="UP000800040">
    <property type="component" value="Unassembled WGS sequence"/>
</dbReference>
<proteinExistence type="predicted"/>
<keyword evidence="2" id="KW-0732">Signal</keyword>
<dbReference type="OrthoDB" id="203440at2759"/>
<evidence type="ECO:0000313" key="4">
    <source>
        <dbReference type="Proteomes" id="UP000800040"/>
    </source>
</evidence>
<accession>A0A6A5K677</accession>
<keyword evidence="4" id="KW-1185">Reference proteome</keyword>
<dbReference type="EMBL" id="ML975341">
    <property type="protein sequence ID" value="KAF1832309.1"/>
    <property type="molecule type" value="Genomic_DNA"/>
</dbReference>
<name>A0A6A5K677_9PLEO</name>
<evidence type="ECO:0000256" key="1">
    <source>
        <dbReference type="SAM" id="MobiDB-lite"/>
    </source>
</evidence>
<organism evidence="3 4">
    <name type="scientific">Decorospora gaudefroyi</name>
    <dbReference type="NCBI Taxonomy" id="184978"/>
    <lineage>
        <taxon>Eukaryota</taxon>
        <taxon>Fungi</taxon>
        <taxon>Dikarya</taxon>
        <taxon>Ascomycota</taxon>
        <taxon>Pezizomycotina</taxon>
        <taxon>Dothideomycetes</taxon>
        <taxon>Pleosporomycetidae</taxon>
        <taxon>Pleosporales</taxon>
        <taxon>Pleosporineae</taxon>
        <taxon>Pleosporaceae</taxon>
        <taxon>Decorospora</taxon>
    </lineage>
</organism>
<gene>
    <name evidence="3" type="ORF">BDW02DRAFT_430119</name>
</gene>
<dbReference type="AlphaFoldDB" id="A0A6A5K677"/>
<feature type="region of interest" description="Disordered" evidence="1">
    <location>
        <begin position="104"/>
        <end position="123"/>
    </location>
</feature>
<feature type="chain" id="PRO_5025654643" evidence="2">
    <location>
        <begin position="23"/>
        <end position="334"/>
    </location>
</feature>
<evidence type="ECO:0000313" key="3">
    <source>
        <dbReference type="EMBL" id="KAF1832309.1"/>
    </source>
</evidence>
<reference evidence="3" key="1">
    <citation type="submission" date="2020-01" db="EMBL/GenBank/DDBJ databases">
        <authorList>
            <consortium name="DOE Joint Genome Institute"/>
            <person name="Haridas S."/>
            <person name="Albert R."/>
            <person name="Binder M."/>
            <person name="Bloem J."/>
            <person name="Labutti K."/>
            <person name="Salamov A."/>
            <person name="Andreopoulos B."/>
            <person name="Baker S.E."/>
            <person name="Barry K."/>
            <person name="Bills G."/>
            <person name="Bluhm B.H."/>
            <person name="Cannon C."/>
            <person name="Castanera R."/>
            <person name="Culley D.E."/>
            <person name="Daum C."/>
            <person name="Ezra D."/>
            <person name="Gonzalez J.B."/>
            <person name="Henrissat B."/>
            <person name="Kuo A."/>
            <person name="Liang C."/>
            <person name="Lipzen A."/>
            <person name="Lutzoni F."/>
            <person name="Magnuson J."/>
            <person name="Mondo S."/>
            <person name="Nolan M."/>
            <person name="Ohm R."/>
            <person name="Pangilinan J."/>
            <person name="Park H.-J."/>
            <person name="Ramirez L."/>
            <person name="Alfaro M."/>
            <person name="Sun H."/>
            <person name="Tritt A."/>
            <person name="Yoshinaga Y."/>
            <person name="Zwiers L.-H."/>
            <person name="Turgeon B.G."/>
            <person name="Goodwin S.B."/>
            <person name="Spatafora J.W."/>
            <person name="Crous P.W."/>
            <person name="Grigoriev I.V."/>
        </authorList>
    </citation>
    <scope>NUCLEOTIDE SEQUENCE</scope>
    <source>
        <strain evidence="3">P77</strain>
    </source>
</reference>
<feature type="signal peptide" evidence="2">
    <location>
        <begin position="1"/>
        <end position="22"/>
    </location>
</feature>
<evidence type="ECO:0000256" key="2">
    <source>
        <dbReference type="SAM" id="SignalP"/>
    </source>
</evidence>
<protein>
    <submittedName>
        <fullName evidence="3">Uncharacterized protein</fullName>
    </submittedName>
</protein>
<sequence>MLAQRFLSFFLALLTLVAVAAATASPFLCTGGSIYFTANTADSLLYHNPDLLHDLYVFKCVTTVVFTADSGGDAANHTTVLEHERGLEEAYKFMNDASYRLAKTTRDNSDSEQSAHPESGKEELVRTETMIKVGKHNITASSLGGMPNAQILYLRLPASTQTGQGYEAFGNETLKRLYKKQIPHITTTDGTAMYTLDDMKDVISTILRDRKANTLRVLNHLASLLADDDDDVEVEHPDRIVSAKLVVDVVKEEQIKGSIQAYASDFMRKLDANLNTADFNDKAATYFEYAKRAPDRCQSLKECADRLKDAQAASHPYDEQDYISRFLKREYYAS</sequence>